<evidence type="ECO:0000313" key="2">
    <source>
        <dbReference type="EMBL" id="KAJ8349151.1"/>
    </source>
</evidence>
<keyword evidence="3" id="KW-1185">Reference proteome</keyword>
<organism evidence="2 3">
    <name type="scientific">Synaphobranchus kaupii</name>
    <name type="common">Kaup's arrowtooth eel</name>
    <dbReference type="NCBI Taxonomy" id="118154"/>
    <lineage>
        <taxon>Eukaryota</taxon>
        <taxon>Metazoa</taxon>
        <taxon>Chordata</taxon>
        <taxon>Craniata</taxon>
        <taxon>Vertebrata</taxon>
        <taxon>Euteleostomi</taxon>
        <taxon>Actinopterygii</taxon>
        <taxon>Neopterygii</taxon>
        <taxon>Teleostei</taxon>
        <taxon>Anguilliformes</taxon>
        <taxon>Synaphobranchidae</taxon>
        <taxon>Synaphobranchus</taxon>
    </lineage>
</organism>
<feature type="compositionally biased region" description="Polar residues" evidence="1">
    <location>
        <begin position="57"/>
        <end position="67"/>
    </location>
</feature>
<dbReference type="EMBL" id="JAINUF010000010">
    <property type="protein sequence ID" value="KAJ8349151.1"/>
    <property type="molecule type" value="Genomic_DNA"/>
</dbReference>
<dbReference type="Proteomes" id="UP001152622">
    <property type="component" value="Chromosome 10"/>
</dbReference>
<name>A0A9Q1F1W7_SYNKA</name>
<proteinExistence type="predicted"/>
<accession>A0A9Q1F1W7</accession>
<gene>
    <name evidence="2" type="ORF">SKAU_G00277400</name>
</gene>
<protein>
    <submittedName>
        <fullName evidence="2">Uncharacterized protein</fullName>
    </submittedName>
</protein>
<sequence>MKVVQGEKCHLGSMPESGVFTAATASHRGALGNRGGAPLKPDRYQEPRQPIQPWCTVRTSNSSSQPISDFIGSQPLPKVYTVRREA</sequence>
<feature type="region of interest" description="Disordered" evidence="1">
    <location>
        <begin position="28"/>
        <end position="73"/>
    </location>
</feature>
<evidence type="ECO:0000313" key="3">
    <source>
        <dbReference type="Proteomes" id="UP001152622"/>
    </source>
</evidence>
<dbReference type="AlphaFoldDB" id="A0A9Q1F1W7"/>
<reference evidence="2" key="1">
    <citation type="journal article" date="2023" name="Science">
        <title>Genome structures resolve the early diversification of teleost fishes.</title>
        <authorList>
            <person name="Parey E."/>
            <person name="Louis A."/>
            <person name="Montfort J."/>
            <person name="Bouchez O."/>
            <person name="Roques C."/>
            <person name="Iampietro C."/>
            <person name="Lluch J."/>
            <person name="Castinel A."/>
            <person name="Donnadieu C."/>
            <person name="Desvignes T."/>
            <person name="Floi Bucao C."/>
            <person name="Jouanno E."/>
            <person name="Wen M."/>
            <person name="Mejri S."/>
            <person name="Dirks R."/>
            <person name="Jansen H."/>
            <person name="Henkel C."/>
            <person name="Chen W.J."/>
            <person name="Zahm M."/>
            <person name="Cabau C."/>
            <person name="Klopp C."/>
            <person name="Thompson A.W."/>
            <person name="Robinson-Rechavi M."/>
            <person name="Braasch I."/>
            <person name="Lecointre G."/>
            <person name="Bobe J."/>
            <person name="Postlethwait J.H."/>
            <person name="Berthelot C."/>
            <person name="Roest Crollius H."/>
            <person name="Guiguen Y."/>
        </authorList>
    </citation>
    <scope>NUCLEOTIDE SEQUENCE</scope>
    <source>
        <strain evidence="2">WJC10195</strain>
    </source>
</reference>
<comment type="caution">
    <text evidence="2">The sequence shown here is derived from an EMBL/GenBank/DDBJ whole genome shotgun (WGS) entry which is preliminary data.</text>
</comment>
<evidence type="ECO:0000256" key="1">
    <source>
        <dbReference type="SAM" id="MobiDB-lite"/>
    </source>
</evidence>